<comment type="caution">
    <text evidence="1">The sequence shown here is derived from an EMBL/GenBank/DDBJ whole genome shotgun (WGS) entry which is preliminary data.</text>
</comment>
<gene>
    <name evidence="1" type="ORF">QWJ08_13495</name>
</gene>
<sequence>MNSAIAGSIEITPQTAQTWLSDARSQTKASTLLEQLQDNKVDSVKFAIERLAMPQQEVVKYILLTQLEQQQIALSSRMAMFIDAQRNLRPTYQVLETGDGYEFSAPAFNYPATATRLIKRWQVDQKTIDLVIQAEKGELNLREYLVGDDAQLKTRENLLIQEMGSLSSQALEALVQQVTLSRVNPWLPRSRVMVSLARESNDEDIYQLLWRMKADSHTKQELARLSSVTTSFAYQQVMSATNNPTLKDQALQQLARVKPMSDEIRTFLVTRMTLEEDAPIVAQELFEQGYSQWLAELVTTNSRVRASAINSVLAN</sequence>
<evidence type="ECO:0000313" key="2">
    <source>
        <dbReference type="Proteomes" id="UP001169719"/>
    </source>
</evidence>
<dbReference type="RefSeq" id="WP_289962333.1">
    <property type="nucleotide sequence ID" value="NZ_JAUEOZ010000001.1"/>
</dbReference>
<protein>
    <recommendedName>
        <fullName evidence="3">HEAT repeat domain-containing protein</fullName>
    </recommendedName>
</protein>
<evidence type="ECO:0008006" key="3">
    <source>
        <dbReference type="Google" id="ProtNLM"/>
    </source>
</evidence>
<keyword evidence="2" id="KW-1185">Reference proteome</keyword>
<dbReference type="EMBL" id="JAUEOZ010000001">
    <property type="protein sequence ID" value="MDN2482364.1"/>
    <property type="molecule type" value="Genomic_DNA"/>
</dbReference>
<reference evidence="1" key="1">
    <citation type="submission" date="2024-05" db="EMBL/GenBank/DDBJ databases">
        <title>Genome Sequences of Four Agar- Degrading Marine Bacteria.</title>
        <authorList>
            <person name="Phillips E.K."/>
            <person name="Shaffer J.C."/>
            <person name="Henson M.W."/>
            <person name="Temperton B."/>
            <person name="Thrash C.J."/>
            <person name="Martin M.O."/>
        </authorList>
    </citation>
    <scope>NUCLEOTIDE SEQUENCE</scope>
    <source>
        <strain evidence="1">EKP203</strain>
    </source>
</reference>
<organism evidence="1 2">
    <name type="scientific">Vibrio agarivorans</name>
    <dbReference type="NCBI Taxonomy" id="153622"/>
    <lineage>
        <taxon>Bacteria</taxon>
        <taxon>Pseudomonadati</taxon>
        <taxon>Pseudomonadota</taxon>
        <taxon>Gammaproteobacteria</taxon>
        <taxon>Vibrionales</taxon>
        <taxon>Vibrionaceae</taxon>
        <taxon>Vibrio</taxon>
    </lineage>
</organism>
<evidence type="ECO:0000313" key="1">
    <source>
        <dbReference type="EMBL" id="MDN2482364.1"/>
    </source>
</evidence>
<proteinExistence type="predicted"/>
<accession>A0ABT7Y2T8</accession>
<name>A0ABT7Y2T8_9VIBR</name>
<dbReference type="Proteomes" id="UP001169719">
    <property type="component" value="Unassembled WGS sequence"/>
</dbReference>